<dbReference type="InterPro" id="IPR036034">
    <property type="entry name" value="PDZ_sf"/>
</dbReference>
<dbReference type="Pfam" id="PF17820">
    <property type="entry name" value="PDZ_6"/>
    <property type="match status" value="1"/>
</dbReference>
<feature type="compositionally biased region" description="Polar residues" evidence="2">
    <location>
        <begin position="1"/>
        <end position="15"/>
    </location>
</feature>
<dbReference type="GO" id="GO:0005737">
    <property type="term" value="C:cytoplasm"/>
    <property type="evidence" value="ECO:0007669"/>
    <property type="project" value="TreeGrafter"/>
</dbReference>
<proteinExistence type="predicted"/>
<protein>
    <submittedName>
        <fullName evidence="5">Syntenin-2 isoform X1</fullName>
    </submittedName>
</protein>
<dbReference type="GeneID" id="102980200"/>
<keyword evidence="1" id="KW-0677">Repeat</keyword>
<evidence type="ECO:0000256" key="2">
    <source>
        <dbReference type="SAM" id="MobiDB-lite"/>
    </source>
</evidence>
<dbReference type="AlphaFoldDB" id="A0A9W2X591"/>
<dbReference type="CTD" id="27111"/>
<dbReference type="PROSITE" id="PS50106">
    <property type="entry name" value="PDZ"/>
    <property type="match status" value="2"/>
</dbReference>
<accession>A0A9W2X591</accession>
<feature type="domain" description="PDZ" evidence="3">
    <location>
        <begin position="215"/>
        <end position="290"/>
    </location>
</feature>
<dbReference type="Proteomes" id="UP000248484">
    <property type="component" value="Chromosome 14"/>
</dbReference>
<dbReference type="GO" id="GO:0005886">
    <property type="term" value="C:plasma membrane"/>
    <property type="evidence" value="ECO:0007669"/>
    <property type="project" value="TreeGrafter"/>
</dbReference>
<dbReference type="SMART" id="SM00228">
    <property type="entry name" value="PDZ"/>
    <property type="match status" value="2"/>
</dbReference>
<dbReference type="RefSeq" id="XP_054946651.1">
    <property type="nucleotide sequence ID" value="XM_055090676.1"/>
</dbReference>
<organism evidence="4 5">
    <name type="scientific">Physeter macrocephalus</name>
    <name type="common">Sperm whale</name>
    <name type="synonym">Physeter catodon</name>
    <dbReference type="NCBI Taxonomy" id="9755"/>
    <lineage>
        <taxon>Eukaryota</taxon>
        <taxon>Metazoa</taxon>
        <taxon>Chordata</taxon>
        <taxon>Craniata</taxon>
        <taxon>Vertebrata</taxon>
        <taxon>Euteleostomi</taxon>
        <taxon>Mammalia</taxon>
        <taxon>Eutheria</taxon>
        <taxon>Laurasiatheria</taxon>
        <taxon>Artiodactyla</taxon>
        <taxon>Whippomorpha</taxon>
        <taxon>Cetacea</taxon>
        <taxon>Odontoceti</taxon>
        <taxon>Physeteridae</taxon>
        <taxon>Physeter</taxon>
    </lineage>
</organism>
<sequence>MDTPPQTSSIPNALTPSLREPQASRALGLMATADRHTPSIPRPRPEPTQDARPAGAGNRLPAFSFVPKPGGIGKLYGSFVLQPRSPAEPASDSRRCQCRQRSRAPHRTRRWRRCPGTTWACCLGRSSPVCARSTCARTTAARRSCGCGPSKGLFVQLVQANTPASLVGLRFGDQILQIDGHNCVGWSADKAHRVGKKASAAKIVMVVRDRPFQQNVTMHKDSTGHVGFVIKKGKLISSVKGSSVARNGLLINHYVCEVNGQNVLGLKDKEVTEILATAGNVTNLTIIPTVIYEHMVRKLSPALLHHTVDHSIADI</sequence>
<dbReference type="InterPro" id="IPR001478">
    <property type="entry name" value="PDZ"/>
</dbReference>
<dbReference type="PANTHER" id="PTHR12345">
    <property type="entry name" value="SYNTENIN RELATED"/>
    <property type="match status" value="1"/>
</dbReference>
<name>A0A9W2X591_PHYMC</name>
<dbReference type="InterPro" id="IPR051230">
    <property type="entry name" value="APP-Binding"/>
</dbReference>
<feature type="domain" description="PDZ" evidence="3">
    <location>
        <begin position="152"/>
        <end position="210"/>
    </location>
</feature>
<gene>
    <name evidence="5" type="primary">SDCBP2</name>
</gene>
<evidence type="ECO:0000256" key="1">
    <source>
        <dbReference type="ARBA" id="ARBA00022737"/>
    </source>
</evidence>
<keyword evidence="4" id="KW-1185">Reference proteome</keyword>
<feature type="compositionally biased region" description="Basic and acidic residues" evidence="2">
    <location>
        <begin position="33"/>
        <end position="49"/>
    </location>
</feature>
<dbReference type="SUPFAM" id="SSF50156">
    <property type="entry name" value="PDZ domain-like"/>
    <property type="match status" value="2"/>
</dbReference>
<dbReference type="Gene3D" id="2.30.42.10">
    <property type="match status" value="2"/>
</dbReference>
<dbReference type="PANTHER" id="PTHR12345:SF13">
    <property type="entry name" value="SYNTENIN-2"/>
    <property type="match status" value="1"/>
</dbReference>
<dbReference type="InterPro" id="IPR041489">
    <property type="entry name" value="PDZ_6"/>
</dbReference>
<evidence type="ECO:0000313" key="4">
    <source>
        <dbReference type="Proteomes" id="UP000248484"/>
    </source>
</evidence>
<evidence type="ECO:0000313" key="5">
    <source>
        <dbReference type="RefSeq" id="XP_054946651.1"/>
    </source>
</evidence>
<feature type="region of interest" description="Disordered" evidence="2">
    <location>
        <begin position="1"/>
        <end position="63"/>
    </location>
</feature>
<evidence type="ECO:0000259" key="3">
    <source>
        <dbReference type="PROSITE" id="PS50106"/>
    </source>
</evidence>
<dbReference type="FunFam" id="2.30.42.10:FF:000043">
    <property type="entry name" value="Syntenin-1 isoform X1"/>
    <property type="match status" value="1"/>
</dbReference>
<reference evidence="5" key="1">
    <citation type="submission" date="2025-08" db="UniProtKB">
        <authorList>
            <consortium name="RefSeq"/>
        </authorList>
    </citation>
    <scope>IDENTIFICATION</scope>
    <source>
        <tissue evidence="5">Muscle</tissue>
    </source>
</reference>
<dbReference type="CDD" id="cd06794">
    <property type="entry name" value="PDZ2_syntenin-like"/>
    <property type="match status" value="1"/>
</dbReference>